<name>A0A2H0KJ95_9BACT</name>
<evidence type="ECO:0000256" key="13">
    <source>
        <dbReference type="ARBA" id="ARBA00048823"/>
    </source>
</evidence>
<dbReference type="InterPro" id="IPR002314">
    <property type="entry name" value="aa-tRNA-synt_IIb"/>
</dbReference>
<feature type="binding site" evidence="16">
    <location>
        <begin position="343"/>
        <end position="346"/>
    </location>
    <ligand>
        <name>ATP</name>
        <dbReference type="ChEBI" id="CHEBI:30616"/>
    </ligand>
</feature>
<evidence type="ECO:0000256" key="5">
    <source>
        <dbReference type="ARBA" id="ARBA00022490"/>
    </source>
</evidence>
<evidence type="ECO:0000256" key="14">
    <source>
        <dbReference type="NCBIfam" id="TIGR00414"/>
    </source>
</evidence>
<dbReference type="SUPFAM" id="SSF46589">
    <property type="entry name" value="tRNA-binding arm"/>
    <property type="match status" value="1"/>
</dbReference>
<dbReference type="SUPFAM" id="SSF55681">
    <property type="entry name" value="Class II aaRS and biotin synthetases"/>
    <property type="match status" value="1"/>
</dbReference>
<gene>
    <name evidence="18" type="ORF">COV87_04040</name>
</gene>
<keyword evidence="10" id="KW-0030">Aminoacyl-tRNA synthetase</keyword>
<dbReference type="InterPro" id="IPR015866">
    <property type="entry name" value="Ser-tRNA-synth_1_N"/>
</dbReference>
<sequence>MLSIDFIRENKQKVLDALKNKNREADIEEILLLDDQRKKGIQEAQVLREERNRIAKQPFTEETKKRGKEIKEQLKIIEGELATTEKKLDTLLSFVPSVPLDEVPIGQSEKENQELRKVGTVPAFAFPIKDHMQLGVDLDIIDFERGAKVSGYRGYFLKNQGAILHMALLLYVFKKLMLKGYTPMIAPAIIKKFTLFGSGHLPWGEKELYKLNGDDDDTYLSATAEIPITSYFSNEILQEKDLPKKFVAFSPCFRSEAGSYGKDTKGLYRVHEFWKIEQVVIGNNDMDNARKIHEELQQNAEEILTDLGLPYRVLLMCTGDMGEPQIKKYDIETWMPSREGYGETMSNSMMGDFQTRRLKIKYRNKHGETAYCYSFNNTAVASPRILIALLENYQQADGSILIPKVLQELTGFAKIEAK</sequence>
<feature type="binding site" evidence="15">
    <location>
        <position position="223"/>
    </location>
    <ligand>
        <name>L-serine</name>
        <dbReference type="ChEBI" id="CHEBI:33384"/>
    </ligand>
</feature>
<keyword evidence="9" id="KW-0648">Protein biosynthesis</keyword>
<feature type="binding site" evidence="16">
    <location>
        <begin position="270"/>
        <end position="273"/>
    </location>
    <ligand>
        <name>ATP</name>
        <dbReference type="ChEBI" id="CHEBI:30616"/>
    </ligand>
</feature>
<dbReference type="InterPro" id="IPR033729">
    <property type="entry name" value="SerRS_core"/>
</dbReference>
<dbReference type="Pfam" id="PF00587">
    <property type="entry name" value="tRNA-synt_2b"/>
    <property type="match status" value="1"/>
</dbReference>
<evidence type="ECO:0000256" key="7">
    <source>
        <dbReference type="ARBA" id="ARBA00022741"/>
    </source>
</evidence>
<proteinExistence type="inferred from homology"/>
<evidence type="ECO:0000256" key="16">
    <source>
        <dbReference type="PIRSR" id="PIRSR001529-2"/>
    </source>
</evidence>
<dbReference type="CDD" id="cd00770">
    <property type="entry name" value="SerRS_core"/>
    <property type="match status" value="1"/>
</dbReference>
<dbReference type="PANTHER" id="PTHR43697:SF1">
    <property type="entry name" value="SERINE--TRNA LIGASE"/>
    <property type="match status" value="1"/>
</dbReference>
<dbReference type="InterPro" id="IPR010978">
    <property type="entry name" value="tRNA-bd_arm"/>
</dbReference>
<keyword evidence="6 18" id="KW-0436">Ligase</keyword>
<dbReference type="EC" id="6.1.1.11" evidence="4 14"/>
<dbReference type="AlphaFoldDB" id="A0A2H0KJ95"/>
<evidence type="ECO:0000256" key="12">
    <source>
        <dbReference type="ARBA" id="ARBA00047929"/>
    </source>
</evidence>
<feature type="binding site" evidence="15">
    <location>
        <position position="376"/>
    </location>
    <ligand>
        <name>L-serine</name>
        <dbReference type="ChEBI" id="CHEBI:33384"/>
    </ligand>
</feature>
<comment type="pathway">
    <text evidence="2">Aminoacyl-tRNA biosynthesis; selenocysteinyl-tRNA(Sec) biosynthesis; L-seryl-tRNA(Sec) from L-serine and tRNA(Sec): step 1/1.</text>
</comment>
<comment type="catalytic activity">
    <reaction evidence="12">
        <text>tRNA(Sec) + L-serine + ATP = L-seryl-tRNA(Sec) + AMP + diphosphate + H(+)</text>
        <dbReference type="Rhea" id="RHEA:42580"/>
        <dbReference type="Rhea" id="RHEA-COMP:9742"/>
        <dbReference type="Rhea" id="RHEA-COMP:10128"/>
        <dbReference type="ChEBI" id="CHEBI:15378"/>
        <dbReference type="ChEBI" id="CHEBI:30616"/>
        <dbReference type="ChEBI" id="CHEBI:33019"/>
        <dbReference type="ChEBI" id="CHEBI:33384"/>
        <dbReference type="ChEBI" id="CHEBI:78442"/>
        <dbReference type="ChEBI" id="CHEBI:78533"/>
        <dbReference type="ChEBI" id="CHEBI:456215"/>
        <dbReference type="EC" id="6.1.1.11"/>
    </reaction>
</comment>
<dbReference type="InterPro" id="IPR006195">
    <property type="entry name" value="aa-tRNA-synth_II"/>
</dbReference>
<keyword evidence="7" id="KW-0547">Nucleotide-binding</keyword>
<feature type="site" description="Important for serine binding" evidence="15">
    <location>
        <position position="378"/>
    </location>
</feature>
<evidence type="ECO:0000256" key="1">
    <source>
        <dbReference type="ARBA" id="ARBA00004496"/>
    </source>
</evidence>
<feature type="binding site" evidence="15">
    <location>
        <position position="254"/>
    </location>
    <ligand>
        <name>L-serine</name>
        <dbReference type="ChEBI" id="CHEBI:33384"/>
    </ligand>
</feature>
<dbReference type="InterPro" id="IPR002317">
    <property type="entry name" value="Ser-tRNA-ligase_type_1"/>
</dbReference>
<evidence type="ECO:0000256" key="15">
    <source>
        <dbReference type="PIRSR" id="PIRSR001529-1"/>
    </source>
</evidence>
<feature type="domain" description="Aminoacyl-transfer RNA synthetases class-II family profile" evidence="17">
    <location>
        <begin position="130"/>
        <end position="403"/>
    </location>
</feature>
<dbReference type="Gene3D" id="1.10.287.40">
    <property type="entry name" value="Serine-tRNA synthetase, tRNA binding domain"/>
    <property type="match status" value="1"/>
</dbReference>
<dbReference type="InterPro" id="IPR045864">
    <property type="entry name" value="aa-tRNA-synth_II/BPL/LPL"/>
</dbReference>
<dbReference type="PRINTS" id="PR00981">
    <property type="entry name" value="TRNASYNTHSER"/>
</dbReference>
<dbReference type="GO" id="GO:0005524">
    <property type="term" value="F:ATP binding"/>
    <property type="evidence" value="ECO:0007669"/>
    <property type="project" value="UniProtKB-KW"/>
</dbReference>
<dbReference type="PIRSF" id="PIRSF001529">
    <property type="entry name" value="Ser-tRNA-synth_IIa"/>
    <property type="match status" value="1"/>
</dbReference>
<dbReference type="PANTHER" id="PTHR43697">
    <property type="entry name" value="SERYL-TRNA SYNTHETASE"/>
    <property type="match status" value="1"/>
</dbReference>
<evidence type="ECO:0000256" key="4">
    <source>
        <dbReference type="ARBA" id="ARBA00012840"/>
    </source>
</evidence>
<evidence type="ECO:0000313" key="19">
    <source>
        <dbReference type="Proteomes" id="UP000229497"/>
    </source>
</evidence>
<comment type="subcellular location">
    <subcellularLocation>
        <location evidence="1">Cytoplasm</location>
    </subcellularLocation>
</comment>
<dbReference type="PROSITE" id="PS50862">
    <property type="entry name" value="AA_TRNA_LIGASE_II"/>
    <property type="match status" value="1"/>
</dbReference>
<evidence type="ECO:0000256" key="11">
    <source>
        <dbReference type="ARBA" id="ARBA00039158"/>
    </source>
</evidence>
<dbReference type="GO" id="GO:0006434">
    <property type="term" value="P:seryl-tRNA aminoacylation"/>
    <property type="evidence" value="ECO:0007669"/>
    <property type="project" value="UniProtKB-UniRule"/>
</dbReference>
<evidence type="ECO:0000259" key="17">
    <source>
        <dbReference type="PROSITE" id="PS50862"/>
    </source>
</evidence>
<comment type="catalytic activity">
    <reaction evidence="13">
        <text>tRNA(Ser) + L-serine + ATP = L-seryl-tRNA(Ser) + AMP + diphosphate + H(+)</text>
        <dbReference type="Rhea" id="RHEA:12292"/>
        <dbReference type="Rhea" id="RHEA-COMP:9669"/>
        <dbReference type="Rhea" id="RHEA-COMP:9703"/>
        <dbReference type="ChEBI" id="CHEBI:15378"/>
        <dbReference type="ChEBI" id="CHEBI:30616"/>
        <dbReference type="ChEBI" id="CHEBI:33019"/>
        <dbReference type="ChEBI" id="CHEBI:33384"/>
        <dbReference type="ChEBI" id="CHEBI:78442"/>
        <dbReference type="ChEBI" id="CHEBI:78533"/>
        <dbReference type="ChEBI" id="CHEBI:456215"/>
        <dbReference type="EC" id="6.1.1.11"/>
    </reaction>
</comment>
<evidence type="ECO:0000313" key="18">
    <source>
        <dbReference type="EMBL" id="PIQ71321.1"/>
    </source>
</evidence>
<dbReference type="Pfam" id="PF02403">
    <property type="entry name" value="Seryl_tRNA_N"/>
    <property type="match status" value="1"/>
</dbReference>
<dbReference type="GO" id="GO:0005737">
    <property type="term" value="C:cytoplasm"/>
    <property type="evidence" value="ECO:0007669"/>
    <property type="project" value="UniProtKB-SubCell"/>
</dbReference>
<dbReference type="Gene3D" id="3.30.930.10">
    <property type="entry name" value="Bira Bifunctional Protein, Domain 2"/>
    <property type="match status" value="1"/>
</dbReference>
<dbReference type="InterPro" id="IPR042103">
    <property type="entry name" value="SerRS_1_N_sf"/>
</dbReference>
<reference evidence="18 19" key="1">
    <citation type="submission" date="2017-09" db="EMBL/GenBank/DDBJ databases">
        <title>Depth-based differentiation of microbial function through sediment-hosted aquifers and enrichment of novel symbionts in the deep terrestrial subsurface.</title>
        <authorList>
            <person name="Probst A.J."/>
            <person name="Ladd B."/>
            <person name="Jarett J.K."/>
            <person name="Geller-Mcgrath D.E."/>
            <person name="Sieber C.M."/>
            <person name="Emerson J.B."/>
            <person name="Anantharaman K."/>
            <person name="Thomas B.C."/>
            <person name="Malmstrom R."/>
            <person name="Stieglmeier M."/>
            <person name="Klingl A."/>
            <person name="Woyke T."/>
            <person name="Ryan C.M."/>
            <person name="Banfield J.F."/>
        </authorList>
    </citation>
    <scope>NUCLEOTIDE SEQUENCE [LARGE SCALE GENOMIC DNA]</scope>
    <source>
        <strain evidence="18">CG11_big_fil_rev_8_21_14_0_20_37_16</strain>
    </source>
</reference>
<dbReference type="GO" id="GO:0004828">
    <property type="term" value="F:serine-tRNA ligase activity"/>
    <property type="evidence" value="ECO:0007669"/>
    <property type="project" value="UniProtKB-UniRule"/>
</dbReference>
<dbReference type="EMBL" id="PCVK01000116">
    <property type="protein sequence ID" value="PIQ71321.1"/>
    <property type="molecule type" value="Genomic_DNA"/>
</dbReference>
<keyword evidence="8 16" id="KW-0067">ATP-binding</keyword>
<keyword evidence="5" id="KW-0963">Cytoplasm</keyword>
<evidence type="ECO:0000256" key="9">
    <source>
        <dbReference type="ARBA" id="ARBA00022917"/>
    </source>
</evidence>
<evidence type="ECO:0000256" key="3">
    <source>
        <dbReference type="ARBA" id="ARBA00010728"/>
    </source>
</evidence>
<organism evidence="18 19">
    <name type="scientific">Candidatus Roizmanbacteria bacterium CG11_big_fil_rev_8_21_14_0_20_37_16</name>
    <dbReference type="NCBI Taxonomy" id="1974857"/>
    <lineage>
        <taxon>Bacteria</taxon>
        <taxon>Candidatus Roizmaniibacteriota</taxon>
    </lineage>
</organism>
<comment type="similarity">
    <text evidence="3">Belongs to the class-II aminoacyl-tRNA synthetase family. Type-1 seryl-tRNA synthetase subfamily.</text>
</comment>
<evidence type="ECO:0000256" key="2">
    <source>
        <dbReference type="ARBA" id="ARBA00005045"/>
    </source>
</evidence>
<evidence type="ECO:0000256" key="8">
    <source>
        <dbReference type="ARBA" id="ARBA00022840"/>
    </source>
</evidence>
<dbReference type="Proteomes" id="UP000229497">
    <property type="component" value="Unassembled WGS sequence"/>
</dbReference>
<comment type="caution">
    <text evidence="18">The sequence shown here is derived from an EMBL/GenBank/DDBJ whole genome shotgun (WGS) entry which is preliminary data.</text>
</comment>
<feature type="binding site" evidence="15">
    <location>
        <position position="277"/>
    </location>
    <ligand>
        <name>L-serine</name>
        <dbReference type="ChEBI" id="CHEBI:33384"/>
    </ligand>
</feature>
<protein>
    <recommendedName>
        <fullName evidence="11 14">Serine--tRNA ligase</fullName>
        <ecNumber evidence="4 14">6.1.1.11</ecNumber>
    </recommendedName>
</protein>
<dbReference type="NCBIfam" id="TIGR00414">
    <property type="entry name" value="serS"/>
    <property type="match status" value="1"/>
</dbReference>
<evidence type="ECO:0000256" key="6">
    <source>
        <dbReference type="ARBA" id="ARBA00022598"/>
    </source>
</evidence>
<feature type="binding site" evidence="16">
    <location>
        <begin position="254"/>
        <end position="256"/>
    </location>
    <ligand>
        <name>ATP</name>
        <dbReference type="ChEBI" id="CHEBI:30616"/>
    </ligand>
</feature>
<accession>A0A2H0KJ95</accession>
<evidence type="ECO:0000256" key="10">
    <source>
        <dbReference type="ARBA" id="ARBA00023146"/>
    </source>
</evidence>